<dbReference type="SUPFAM" id="SSF47072">
    <property type="entry name" value="Cysteine alpha-hairpin motif"/>
    <property type="match status" value="1"/>
</dbReference>
<evidence type="ECO:0000256" key="2">
    <source>
        <dbReference type="SAM" id="MobiDB-lite"/>
    </source>
</evidence>
<accession>A0A8T2VF29</accession>
<feature type="domain" description="CHCH" evidence="3">
    <location>
        <begin position="109"/>
        <end position="142"/>
    </location>
</feature>
<dbReference type="AlphaFoldDB" id="A0A8T2VF29"/>
<dbReference type="InterPro" id="IPR009069">
    <property type="entry name" value="Cys_alpha_HP_mot_SF"/>
</dbReference>
<dbReference type="Proteomes" id="UP000825935">
    <property type="component" value="Chromosome 1"/>
</dbReference>
<comment type="caution">
    <text evidence="4">The sequence shown here is derived from an EMBL/GenBank/DDBJ whole genome shotgun (WGS) entry which is preliminary data.</text>
</comment>
<dbReference type="OMA" id="WYFDAMQ"/>
<keyword evidence="5" id="KW-1185">Reference proteome</keyword>
<protein>
    <recommendedName>
        <fullName evidence="3">CHCH domain-containing protein</fullName>
    </recommendedName>
</protein>
<name>A0A8T2VF29_CERRI</name>
<evidence type="ECO:0000259" key="3">
    <source>
        <dbReference type="Pfam" id="PF06747"/>
    </source>
</evidence>
<keyword evidence="1" id="KW-1015">Disulfide bond</keyword>
<dbReference type="OrthoDB" id="1106148at2759"/>
<feature type="compositionally biased region" description="Low complexity" evidence="2">
    <location>
        <begin position="1"/>
        <end position="20"/>
    </location>
</feature>
<dbReference type="GO" id="GO:0005634">
    <property type="term" value="C:nucleus"/>
    <property type="evidence" value="ECO:0007669"/>
    <property type="project" value="TreeGrafter"/>
</dbReference>
<dbReference type="PANTHER" id="PTHR13523:SF2">
    <property type="entry name" value="COILED-COIL-HELIX-COILED-COIL-HELIX DOMAIN CONTAINING 2, ISOFORM A-RELATED"/>
    <property type="match status" value="1"/>
</dbReference>
<evidence type="ECO:0000256" key="1">
    <source>
        <dbReference type="ARBA" id="ARBA00023157"/>
    </source>
</evidence>
<dbReference type="InterPro" id="IPR010625">
    <property type="entry name" value="CHCH"/>
</dbReference>
<feature type="compositionally biased region" description="Pro residues" evidence="2">
    <location>
        <begin position="21"/>
        <end position="38"/>
    </location>
</feature>
<proteinExistence type="predicted"/>
<evidence type="ECO:0000313" key="5">
    <source>
        <dbReference type="Proteomes" id="UP000825935"/>
    </source>
</evidence>
<organism evidence="4 5">
    <name type="scientific">Ceratopteris richardii</name>
    <name type="common">Triangle waterfern</name>
    <dbReference type="NCBI Taxonomy" id="49495"/>
    <lineage>
        <taxon>Eukaryota</taxon>
        <taxon>Viridiplantae</taxon>
        <taxon>Streptophyta</taxon>
        <taxon>Embryophyta</taxon>
        <taxon>Tracheophyta</taxon>
        <taxon>Polypodiopsida</taxon>
        <taxon>Polypodiidae</taxon>
        <taxon>Polypodiales</taxon>
        <taxon>Pteridineae</taxon>
        <taxon>Pteridaceae</taxon>
        <taxon>Parkerioideae</taxon>
        <taxon>Ceratopteris</taxon>
    </lineage>
</organism>
<dbReference type="Pfam" id="PF06747">
    <property type="entry name" value="CHCH"/>
    <property type="match status" value="1"/>
</dbReference>
<dbReference type="PANTHER" id="PTHR13523">
    <property type="entry name" value="COILED-COIL-HELIX-COILED-COIL-HELIX DOMAIN CONTAINING 2/NUR77"/>
    <property type="match status" value="1"/>
</dbReference>
<sequence>MPRRSSGGRPAPRPVRSVPPRSAPPPATAPAHAPPPAQVQPGGGSLLGGLGATIAQGMAFGTGSAIAHRAVDGIMGPRTVTHEHVTTEAPAASVAGAPNLTTVSGADACANQTKAFQDCVNAYGSDIGKCQFYIDMLNECRRGPPSGKWHCRC</sequence>
<dbReference type="GO" id="GO:0007005">
    <property type="term" value="P:mitochondrion organization"/>
    <property type="evidence" value="ECO:0007669"/>
    <property type="project" value="InterPro"/>
</dbReference>
<gene>
    <name evidence="4" type="ORF">KP509_01G029900</name>
</gene>
<dbReference type="EMBL" id="CM035406">
    <property type="protein sequence ID" value="KAH7445942.1"/>
    <property type="molecule type" value="Genomic_DNA"/>
</dbReference>
<evidence type="ECO:0000313" key="4">
    <source>
        <dbReference type="EMBL" id="KAH7445942.1"/>
    </source>
</evidence>
<reference evidence="4" key="1">
    <citation type="submission" date="2021-08" db="EMBL/GenBank/DDBJ databases">
        <title>WGS assembly of Ceratopteris richardii.</title>
        <authorList>
            <person name="Marchant D.B."/>
            <person name="Chen G."/>
            <person name="Jenkins J."/>
            <person name="Shu S."/>
            <person name="Leebens-Mack J."/>
            <person name="Grimwood J."/>
            <person name="Schmutz J."/>
            <person name="Soltis P."/>
            <person name="Soltis D."/>
            <person name="Chen Z.-H."/>
        </authorList>
    </citation>
    <scope>NUCLEOTIDE SEQUENCE</scope>
    <source>
        <strain evidence="4">Whitten #5841</strain>
        <tissue evidence="4">Leaf</tissue>
    </source>
</reference>
<feature type="region of interest" description="Disordered" evidence="2">
    <location>
        <begin position="1"/>
        <end position="44"/>
    </location>
</feature>
<dbReference type="GO" id="GO:0005739">
    <property type="term" value="C:mitochondrion"/>
    <property type="evidence" value="ECO:0007669"/>
    <property type="project" value="TreeGrafter"/>
</dbReference>
<dbReference type="InterPro" id="IPR055304">
    <property type="entry name" value="CHCHD2/10-like"/>
</dbReference>